<evidence type="ECO:0000259" key="2">
    <source>
        <dbReference type="PROSITE" id="PS50022"/>
    </source>
</evidence>
<dbReference type="RefSeq" id="WP_224033317.1">
    <property type="nucleotide sequence ID" value="NZ_AP024849.1"/>
</dbReference>
<feature type="domain" description="F5/8 type C" evidence="2">
    <location>
        <begin position="97"/>
        <end position="192"/>
    </location>
</feature>
<dbReference type="InterPro" id="IPR000421">
    <property type="entry name" value="FA58C"/>
</dbReference>
<dbReference type="Proteomes" id="UP000824633">
    <property type="component" value="Chromosome"/>
</dbReference>
<dbReference type="SUPFAM" id="SSF49785">
    <property type="entry name" value="Galactose-binding domain-like"/>
    <property type="match status" value="1"/>
</dbReference>
<keyword evidence="1" id="KW-0326">Glycosidase</keyword>
<gene>
    <name evidence="3" type="ORF">psyc5s11_29890</name>
</gene>
<dbReference type="Gene3D" id="2.60.120.260">
    <property type="entry name" value="Galactose-binding domain-like"/>
    <property type="match status" value="1"/>
</dbReference>
<protein>
    <recommendedName>
        <fullName evidence="2">F5/8 type C domain-containing protein</fullName>
    </recommendedName>
</protein>
<evidence type="ECO:0000313" key="4">
    <source>
        <dbReference type="Proteomes" id="UP000824633"/>
    </source>
</evidence>
<evidence type="ECO:0000256" key="1">
    <source>
        <dbReference type="ARBA" id="ARBA00023295"/>
    </source>
</evidence>
<proteinExistence type="predicted"/>
<dbReference type="PROSITE" id="PS50022">
    <property type="entry name" value="FA58C_3"/>
    <property type="match status" value="1"/>
</dbReference>
<keyword evidence="4" id="KW-1185">Reference proteome</keyword>
<keyword evidence="1" id="KW-0378">Hydrolase</keyword>
<evidence type="ECO:0000313" key="3">
    <source>
        <dbReference type="EMBL" id="BCZ46922.1"/>
    </source>
</evidence>
<accession>A0ABN6J2D0</accession>
<name>A0ABN6J2D0_9CLOT</name>
<dbReference type="EMBL" id="AP024849">
    <property type="protein sequence ID" value="BCZ46922.1"/>
    <property type="molecule type" value="Genomic_DNA"/>
</dbReference>
<dbReference type="Pfam" id="PF00754">
    <property type="entry name" value="F5_F8_type_C"/>
    <property type="match status" value="1"/>
</dbReference>
<reference evidence="4" key="1">
    <citation type="submission" date="2021-07" db="EMBL/GenBank/DDBJ databases">
        <title>Complete genome sequencing of a Clostridium isolate.</title>
        <authorList>
            <person name="Ueki A."/>
            <person name="Tonouchi A."/>
        </authorList>
    </citation>
    <scope>NUCLEOTIDE SEQUENCE [LARGE SCALE GENOMIC DNA]</scope>
    <source>
        <strain evidence="4">C5S11</strain>
    </source>
</reference>
<sequence>MASPLGLTIKTNLESMGVGDCIPCRYTALTSGAAGYFSELGTCVANEIPVTGTATPDGLFYLIKTAKGTLIADRVIQTSISWSILNTAKYIEGNPMKETNALPVMTSNTNPIGKVTASSIYSSDYDSYLAFNGSIDEYGWISKAAATISSKQWLQYEFSMPISIYSYEMVARKNNDAPKDWTFEGSNDGTNWVILDTQTNQINWSTTIYEKRSYKFTNIQDYKIYKINISSQNGYAGYVGIDELYMYKKDTQYKKFRSLSSGCAYLDVSGNSSLTNKSLGAWPPTNEWDKYIINSDLKGKVTKGDDNIWHYKINNSWCKDTPLNGGWNSGLQTATAANSTRINRGNAFSSTWPDLNLSTSTVIGSTLGFRPVLNYVESDIASEVIY</sequence>
<dbReference type="InterPro" id="IPR008979">
    <property type="entry name" value="Galactose-bd-like_sf"/>
</dbReference>
<organism evidence="3 4">
    <name type="scientific">Clostridium gelidum</name>
    <dbReference type="NCBI Taxonomy" id="704125"/>
    <lineage>
        <taxon>Bacteria</taxon>
        <taxon>Bacillati</taxon>
        <taxon>Bacillota</taxon>
        <taxon>Clostridia</taxon>
        <taxon>Eubacteriales</taxon>
        <taxon>Clostridiaceae</taxon>
        <taxon>Clostridium</taxon>
    </lineage>
</organism>